<protein>
    <submittedName>
        <fullName evidence="1">Uncharacterized protein</fullName>
    </submittedName>
</protein>
<dbReference type="Proteomes" id="UP000606274">
    <property type="component" value="Unassembled WGS sequence"/>
</dbReference>
<dbReference type="PANTHER" id="PTHR47510:SF3">
    <property type="entry name" value="ENDO_EXONUCLEASE_PHOSPHATASE DOMAIN-CONTAINING PROTEIN"/>
    <property type="match status" value="1"/>
</dbReference>
<gene>
    <name evidence="1" type="ORF">HF521_011753</name>
</gene>
<evidence type="ECO:0000313" key="2">
    <source>
        <dbReference type="Proteomes" id="UP000606274"/>
    </source>
</evidence>
<accession>A0A8T0AIP4</accession>
<evidence type="ECO:0000313" key="1">
    <source>
        <dbReference type="EMBL" id="KAF7691456.1"/>
    </source>
</evidence>
<dbReference type="AlphaFoldDB" id="A0A8T0AIP4"/>
<name>A0A8T0AIP4_SILME</name>
<proteinExistence type="predicted"/>
<reference evidence="1" key="1">
    <citation type="submission" date="2020-08" db="EMBL/GenBank/DDBJ databases">
        <title>Chromosome-level assembly of Southern catfish (Silurus meridionalis) provides insights into visual adaptation to the nocturnal and benthic lifestyles.</title>
        <authorList>
            <person name="Zhang Y."/>
            <person name="Wang D."/>
            <person name="Peng Z."/>
        </authorList>
    </citation>
    <scope>NUCLEOTIDE SEQUENCE</scope>
    <source>
        <strain evidence="1">SWU-2019-XX</strain>
        <tissue evidence="1">Muscle</tissue>
    </source>
</reference>
<organism evidence="1 2">
    <name type="scientific">Silurus meridionalis</name>
    <name type="common">Southern catfish</name>
    <name type="synonym">Silurus soldatovi meridionalis</name>
    <dbReference type="NCBI Taxonomy" id="175797"/>
    <lineage>
        <taxon>Eukaryota</taxon>
        <taxon>Metazoa</taxon>
        <taxon>Chordata</taxon>
        <taxon>Craniata</taxon>
        <taxon>Vertebrata</taxon>
        <taxon>Euteleostomi</taxon>
        <taxon>Actinopterygii</taxon>
        <taxon>Neopterygii</taxon>
        <taxon>Teleostei</taxon>
        <taxon>Ostariophysi</taxon>
        <taxon>Siluriformes</taxon>
        <taxon>Siluridae</taxon>
        <taxon>Silurus</taxon>
    </lineage>
</organism>
<dbReference type="EMBL" id="JABFDY010000022">
    <property type="protein sequence ID" value="KAF7691456.1"/>
    <property type="molecule type" value="Genomic_DNA"/>
</dbReference>
<sequence length="161" mass="17589">MLTLAGRLSRPFFFQTSAPWIINWTTSDSSEPHGESLETVASLFSRRRGSATRVPDAAIQLDALTVFRADRNAALCCKTRGGGVCVYINTEWCKNSVLVSSYCSSLVEKTLCRVNPRKSAGPDNIPGRVLRECAEQLADVLTDIFNISLSSNVVPTCLKTT</sequence>
<feature type="non-terminal residue" evidence="1">
    <location>
        <position position="1"/>
    </location>
</feature>
<keyword evidence="2" id="KW-1185">Reference proteome</keyword>
<comment type="caution">
    <text evidence="1">The sequence shown here is derived from an EMBL/GenBank/DDBJ whole genome shotgun (WGS) entry which is preliminary data.</text>
</comment>
<dbReference type="PANTHER" id="PTHR47510">
    <property type="entry name" value="REVERSE TRANSCRIPTASE DOMAIN-CONTAINING PROTEIN"/>
    <property type="match status" value="1"/>
</dbReference>